<comment type="catalytic activity">
    <reaction evidence="12 15">
        <text>Couples ATP hydrolysis with the unwinding of duplex DNA by translocating in the 3'-5' direction.</text>
        <dbReference type="EC" id="5.6.2.4"/>
    </reaction>
</comment>
<comment type="PTM">
    <text evidence="15">Phosphorylated.</text>
</comment>
<feature type="domain" description="SF3 helicase" evidence="18">
    <location>
        <begin position="451"/>
        <end position="601"/>
    </location>
</feature>
<dbReference type="Pfam" id="PF00519">
    <property type="entry name" value="PPV_E1_C"/>
    <property type="match status" value="1"/>
</dbReference>
<keyword evidence="5 15" id="KW-0235">DNA replication</keyword>
<feature type="compositionally biased region" description="Acidic residues" evidence="17">
    <location>
        <begin position="36"/>
        <end position="47"/>
    </location>
</feature>
<comment type="subcellular location">
    <subcellularLocation>
        <location evidence="1 15">Host nucleus</location>
    </subcellularLocation>
</comment>
<feature type="region of interest" description="Disordered" evidence="17">
    <location>
        <begin position="27"/>
        <end position="64"/>
    </location>
</feature>
<feature type="region of interest" description="Disordered" evidence="17">
    <location>
        <begin position="131"/>
        <end position="189"/>
    </location>
</feature>
<keyword evidence="10 15" id="KW-0238">DNA-binding</keyword>
<dbReference type="KEGG" id="vg:41702620"/>
<feature type="compositionally biased region" description="Basic and acidic residues" evidence="17">
    <location>
        <begin position="158"/>
        <end position="172"/>
    </location>
</feature>
<dbReference type="SUPFAM" id="SSF52540">
    <property type="entry name" value="P-loop containing nucleoside triphosphate hydrolases"/>
    <property type="match status" value="1"/>
</dbReference>
<comment type="caution">
    <text evidence="15">Lacks conserved residue(s) required for the propagation of feature annotation.</text>
</comment>
<feature type="short sequence motif" description="Nuclear export signal" evidence="15">
    <location>
        <begin position="108"/>
        <end position="117"/>
    </location>
</feature>
<evidence type="ECO:0000256" key="1">
    <source>
        <dbReference type="ARBA" id="ARBA00004147"/>
    </source>
</evidence>
<evidence type="ECO:0000256" key="10">
    <source>
        <dbReference type="ARBA" id="ARBA00023125"/>
    </source>
</evidence>
<feature type="region of interest" description="DNA-binding region" evidence="15">
    <location>
        <begin position="186"/>
        <end position="352"/>
    </location>
</feature>
<evidence type="ECO:0000256" key="16">
    <source>
        <dbReference type="PIRNR" id="PIRNR003383"/>
    </source>
</evidence>
<keyword evidence="15" id="KW-0832">Ubl conjugation</keyword>
<evidence type="ECO:0000256" key="11">
    <source>
        <dbReference type="ARBA" id="ARBA00023235"/>
    </source>
</evidence>
<name>A0A385AGY9_9PAPI</name>
<comment type="subunit">
    <text evidence="15">Can form hexamers. Interacts with E2 protein; this interaction increases E1 DNA binding specificity. Interacts with host DNA polymerase subunit POLA2. Interacts with host single stranded DNA-binding protein RPA1. Interacts with host TOP1; this interaction stimulates the enzymatic activity of TOP1.</text>
</comment>
<dbReference type="Proteomes" id="UP000290157">
    <property type="component" value="Segment"/>
</dbReference>
<feature type="short sequence motif" description="Nuclear localization signal" evidence="15">
    <location>
        <begin position="87"/>
        <end position="89"/>
    </location>
</feature>
<comment type="function">
    <text evidence="16">ATP-dependent DNA helicase required for initiation of viral DNA replication. It forms a complex with the viral E2 protein. The E1-E2 complex binds to the replication origin which contains binding sites for both proteins.</text>
</comment>
<feature type="cross-link" description="Glycyl lysine isopeptide (Lys-Gly) (interchain with G-Cter in SUMO)" evidence="15">
    <location>
        <position position="558"/>
    </location>
</feature>
<dbReference type="EC" id="5.6.2.4" evidence="15 16"/>
<evidence type="ECO:0000256" key="3">
    <source>
        <dbReference type="ARBA" id="ARBA00022553"/>
    </source>
</evidence>
<dbReference type="GO" id="GO:0003677">
    <property type="term" value="F:DNA binding"/>
    <property type="evidence" value="ECO:0007669"/>
    <property type="project" value="UniProtKB-UniRule"/>
</dbReference>
<feature type="modified residue" description="Phosphoserine; by host" evidence="15">
    <location>
        <position position="92"/>
    </location>
</feature>
<dbReference type="GO" id="GO:0043138">
    <property type="term" value="F:3'-5' DNA helicase activity"/>
    <property type="evidence" value="ECO:0007669"/>
    <property type="project" value="UniProtKB-UniRule"/>
</dbReference>
<dbReference type="InterPro" id="IPR014000">
    <property type="entry name" value="PPV_DNA_helicase_E1_N"/>
</dbReference>
<reference evidence="19" key="1">
    <citation type="submission" date="2018-01" db="EMBL/GenBank/DDBJ databases">
        <title>Diversity of papillomavirus in Rhesus macaques.</title>
        <authorList>
            <person name="Chen Z."/>
            <person name="Wong P.Y."/>
            <person name="Ho W."/>
            <person name="Chan P."/>
        </authorList>
    </citation>
    <scope>NUCLEOTIDE SEQUENCE [LARGE SCALE GENOMIC DNA]</scope>
    <source>
        <strain evidence="19">PM084S3c177403</strain>
    </source>
</reference>
<dbReference type="GO" id="GO:0006260">
    <property type="term" value="P:DNA replication"/>
    <property type="evidence" value="ECO:0007669"/>
    <property type="project" value="UniProtKB-UniRule"/>
</dbReference>
<comment type="function">
    <text evidence="14 15">ATP-dependent DNA 3'-5' helicase required for initiation of viral DNA replication. It forms a complex with the viral E2 protein. The E1-E2 complex binds to the replication origin which contains binding sites for both proteins. During the initial step, a dimer of E1 interacts with a dimer of protein E2 leading to a complex that binds the viral origin of replication with high specificity. Then, a second dimer of E1 displaces the E2 dimer in an ATP-dependent manner to form the E1 tetramer. Following this, two E1 monomers are added to each half of the site, which results in the formation of two E1 trimers on the viral ori. Subsequently, two hexamers will be created. The double hexamer acts as a bi-directional helicase machinery and unwinds the viral DNA and then recruits the host DNA polymerase to start replication.</text>
</comment>
<dbReference type="PIRSF" id="PIRSF003383">
    <property type="entry name" value="Rep_E1_papillomaV"/>
    <property type="match status" value="1"/>
</dbReference>
<dbReference type="GeneID" id="41702620"/>
<evidence type="ECO:0000256" key="2">
    <source>
        <dbReference type="ARBA" id="ARBA00022518"/>
    </source>
</evidence>
<keyword evidence="3 15" id="KW-0597">Phosphoprotein</keyword>
<gene>
    <name evidence="15 19" type="primary">E1</name>
</gene>
<feature type="binding site" evidence="15">
    <location>
        <begin position="477"/>
        <end position="484"/>
    </location>
    <ligand>
        <name>ATP</name>
        <dbReference type="ChEBI" id="CHEBI:30616"/>
    </ligand>
</feature>
<evidence type="ECO:0000256" key="4">
    <source>
        <dbReference type="ARBA" id="ARBA00022562"/>
    </source>
</evidence>
<dbReference type="InterPro" id="IPR046935">
    <property type="entry name" value="PPV_E1_DBD_sf"/>
</dbReference>
<dbReference type="InterPro" id="IPR027417">
    <property type="entry name" value="P-loop_NTPase"/>
</dbReference>
<keyword evidence="15" id="KW-1017">Isopeptide bond</keyword>
<comment type="similarity">
    <text evidence="15 16">Belongs to the papillomaviridae E1 protein family.</text>
</comment>
<organism evidence="19">
    <name type="scientific">Macaca mulatta papillomavirus 3</name>
    <dbReference type="NCBI Taxonomy" id="2294151"/>
    <lineage>
        <taxon>Viruses</taxon>
        <taxon>Monodnaviria</taxon>
        <taxon>Shotokuvirae</taxon>
        <taxon>Cossaviricota</taxon>
        <taxon>Papovaviricetes</taxon>
        <taxon>Zurhausenvirales</taxon>
        <taxon>Papillomaviridae</taxon>
        <taxon>primate papillomaviruses</taxon>
    </lineage>
</organism>
<dbReference type="HAMAP" id="MF_04000">
    <property type="entry name" value="PPV_E1"/>
    <property type="match status" value="1"/>
</dbReference>
<dbReference type="InterPro" id="IPR014015">
    <property type="entry name" value="Helicase_SF3_DNA-vir"/>
</dbReference>
<evidence type="ECO:0000256" key="14">
    <source>
        <dbReference type="ARBA" id="ARBA00093297"/>
    </source>
</evidence>
<sequence>MADSGTEDDGEAGAGGAGGWFMVEAIVRRRTGDAPSSDEDDDGEGDLGQDMVDFIDNRPPGDGQEVAQQLYVQQEQEADEAAVLALKRKLLSPYVSPSLTEPCIDNDLSPRLDAITIGRRSRKAKRRLFEVPDSGYGDTQVDTDTRPSQVQGTEEEGEHGRQEVAKEVEGRGGGDGAEEPDAEQPATQTGAGSVLSLLKTSNLRACLLGKFKDLFGVGFMELVRQFKSNQTACSDWVVCGFGIYCTVAEGVKQLIQPQVLYAHMQTQTCTWGMVMLMLLRFKCAKNRNTVAKTLSTLLNIPESHMLIEPPKLRSPPAALYWYRMGISNASEVVGDTPEWIAQQTMVGHSMHEVQFSLSEMVQFAYDHDITEESLLAYEYALIADEDANAAAFLGSNCQAKYVKDAVTMCRHYKQAEMSRMNMSEWIDFRISKIEGEGDWRQIVMFLRHQNIEFISFLCSLKAFLKGTPKKSCIVLYGPPDTGKSYFGMSLLHFLGGAVISYANSSSHFWLQPLCNHKIGLLDDATTQCWNYVDTYLRNALDGNAVCIDRKHKSLLQIKCPPLIITSNVNPAEDDRWRYLRSRLTVFKFLNAFPLTSKGDPVYTLNDANWKCFFLRLWSRLDLKVPEDPGKHGDDSQPFRCVPGSSARPL</sequence>
<feature type="compositionally biased region" description="Basic and acidic residues" evidence="17">
    <location>
        <begin position="627"/>
        <end position="636"/>
    </location>
</feature>
<dbReference type="Pfam" id="PF20450">
    <property type="entry name" value="PPV_E1_DBD"/>
    <property type="match status" value="1"/>
</dbReference>
<dbReference type="GO" id="GO:0005524">
    <property type="term" value="F:ATP binding"/>
    <property type="evidence" value="ECO:0007669"/>
    <property type="project" value="UniProtKB-UniRule"/>
</dbReference>
<feature type="modified residue" description="Phosphoserine; by host" evidence="15">
    <location>
        <position position="109"/>
    </location>
</feature>
<dbReference type="SUPFAM" id="SSF55464">
    <property type="entry name" value="Origin of replication-binding domain, RBD-like"/>
    <property type="match status" value="1"/>
</dbReference>
<dbReference type="Pfam" id="PF00524">
    <property type="entry name" value="PPV_E1_N"/>
    <property type="match status" value="1"/>
</dbReference>
<comment type="PTM">
    <text evidence="15">Sumoylated.</text>
</comment>
<dbReference type="InterPro" id="IPR016393">
    <property type="entry name" value="Rep_E1_papillomaV"/>
</dbReference>
<keyword evidence="9 15" id="KW-0067">ATP-binding</keyword>
<evidence type="ECO:0000259" key="18">
    <source>
        <dbReference type="PROSITE" id="PS51206"/>
    </source>
</evidence>
<evidence type="ECO:0000256" key="7">
    <source>
        <dbReference type="ARBA" id="ARBA00022801"/>
    </source>
</evidence>
<dbReference type="Gene3D" id="3.40.50.300">
    <property type="entry name" value="P-loop containing nucleotide triphosphate hydrolases"/>
    <property type="match status" value="1"/>
</dbReference>
<evidence type="ECO:0000256" key="17">
    <source>
        <dbReference type="SAM" id="MobiDB-lite"/>
    </source>
</evidence>
<feature type="modified residue" description="Phosphoserine; by host" evidence="15">
    <location>
        <position position="96"/>
    </location>
</feature>
<evidence type="ECO:0000256" key="13">
    <source>
        <dbReference type="ARBA" id="ARBA00048988"/>
    </source>
</evidence>
<proteinExistence type="inferred from homology"/>
<dbReference type="PROSITE" id="PS51206">
    <property type="entry name" value="SF3_HELICASE_1"/>
    <property type="match status" value="1"/>
</dbReference>
<feature type="compositionally biased region" description="Polar residues" evidence="17">
    <location>
        <begin position="140"/>
        <end position="152"/>
    </location>
</feature>
<keyword evidence="8 15" id="KW-0347">Helicase</keyword>
<feature type="region of interest" description="Disordered" evidence="17">
    <location>
        <begin position="627"/>
        <end position="649"/>
    </location>
</feature>
<evidence type="ECO:0000256" key="6">
    <source>
        <dbReference type="ARBA" id="ARBA00022741"/>
    </source>
</evidence>
<dbReference type="Gene3D" id="3.40.1310.10">
    <property type="match status" value="1"/>
</dbReference>
<evidence type="ECO:0000256" key="8">
    <source>
        <dbReference type="ARBA" id="ARBA00022806"/>
    </source>
</evidence>
<keyword evidence="7 15" id="KW-0378">Hydrolase</keyword>
<dbReference type="GO" id="GO:0042025">
    <property type="term" value="C:host cell nucleus"/>
    <property type="evidence" value="ECO:0007669"/>
    <property type="project" value="UniProtKB-SubCell"/>
</dbReference>
<evidence type="ECO:0000313" key="19">
    <source>
        <dbReference type="EMBL" id="AXN57289.1"/>
    </source>
</evidence>
<comment type="catalytic activity">
    <reaction evidence="13 15 16">
        <text>ATP + H2O = ADP + phosphate + H(+)</text>
        <dbReference type="Rhea" id="RHEA:13065"/>
        <dbReference type="ChEBI" id="CHEBI:15377"/>
        <dbReference type="ChEBI" id="CHEBI:15378"/>
        <dbReference type="ChEBI" id="CHEBI:30616"/>
        <dbReference type="ChEBI" id="CHEBI:43474"/>
        <dbReference type="ChEBI" id="CHEBI:456216"/>
        <dbReference type="EC" id="5.6.2.4"/>
    </reaction>
</comment>
<dbReference type="RefSeq" id="YP_009553627.1">
    <property type="nucleotide sequence ID" value="NC_040827.1"/>
</dbReference>
<keyword evidence="11 15" id="KW-0413">Isomerase</keyword>
<dbReference type="InterPro" id="IPR001177">
    <property type="entry name" value="PPV_DNA_helicase_E1_C"/>
</dbReference>
<evidence type="ECO:0000256" key="9">
    <source>
        <dbReference type="ARBA" id="ARBA00022840"/>
    </source>
</evidence>
<accession>A0A385AGY9</accession>
<dbReference type="InterPro" id="IPR037102">
    <property type="entry name" value="Znf_lg_T-Ag_D1_dom_sf"/>
</dbReference>
<keyword evidence="4 15" id="KW-1048">Host nucleus</keyword>
<keyword evidence="2 15" id="KW-0244">Early protein</keyword>
<dbReference type="InterPro" id="IPR046832">
    <property type="entry name" value="PPV_E1_DBD"/>
</dbReference>
<dbReference type="GO" id="GO:0016887">
    <property type="term" value="F:ATP hydrolysis activity"/>
    <property type="evidence" value="ECO:0007669"/>
    <property type="project" value="RHEA"/>
</dbReference>
<keyword evidence="6 15" id="KW-0547">Nucleotide-binding</keyword>
<dbReference type="EMBL" id="MG837558">
    <property type="protein sequence ID" value="AXN57289.1"/>
    <property type="molecule type" value="Genomic_DNA"/>
</dbReference>
<evidence type="ECO:0000256" key="12">
    <source>
        <dbReference type="ARBA" id="ARBA00034617"/>
    </source>
</evidence>
<evidence type="ECO:0000256" key="15">
    <source>
        <dbReference type="HAMAP-Rule" id="MF_04000"/>
    </source>
</evidence>
<dbReference type="Gene3D" id="1.10.10.510">
    <property type="entry name" value="Zinc finger, large T-antigen D1 domain"/>
    <property type="match status" value="1"/>
</dbReference>
<evidence type="ECO:0000256" key="5">
    <source>
        <dbReference type="ARBA" id="ARBA00022705"/>
    </source>
</evidence>
<protein>
    <recommendedName>
        <fullName evidence="15 16">Replication protein E1</fullName>
        <ecNumber evidence="15 16">5.6.2.4</ecNumber>
    </recommendedName>
    <alternativeName>
        <fullName evidence="15">ATP-dependent helicase E1</fullName>
    </alternativeName>
    <alternativeName>
        <fullName evidence="15">DNA 3'-5' helicase E1</fullName>
    </alternativeName>
</protein>